<evidence type="ECO:0000313" key="2">
    <source>
        <dbReference type="EMBL" id="EGC31434.1"/>
    </source>
</evidence>
<dbReference type="RefSeq" id="XP_003292033.1">
    <property type="nucleotide sequence ID" value="XM_003291985.1"/>
</dbReference>
<evidence type="ECO:0000256" key="1">
    <source>
        <dbReference type="SAM" id="MobiDB-lite"/>
    </source>
</evidence>
<keyword evidence="3" id="KW-1185">Reference proteome</keyword>
<dbReference type="InParanoid" id="F0ZX96"/>
<proteinExistence type="predicted"/>
<reference evidence="3" key="1">
    <citation type="journal article" date="2011" name="Genome Biol.">
        <title>Comparative genomics of the social amoebae Dictyostelium discoideum and Dictyostelium purpureum.</title>
        <authorList>
            <consortium name="US DOE Joint Genome Institute (JGI-PGF)"/>
            <person name="Sucgang R."/>
            <person name="Kuo A."/>
            <person name="Tian X."/>
            <person name="Salerno W."/>
            <person name="Parikh A."/>
            <person name="Feasley C.L."/>
            <person name="Dalin E."/>
            <person name="Tu H."/>
            <person name="Huang E."/>
            <person name="Barry K."/>
            <person name="Lindquist E."/>
            <person name="Shapiro H."/>
            <person name="Bruce D."/>
            <person name="Schmutz J."/>
            <person name="Salamov A."/>
            <person name="Fey P."/>
            <person name="Gaudet P."/>
            <person name="Anjard C."/>
            <person name="Babu M.M."/>
            <person name="Basu S."/>
            <person name="Bushmanova Y."/>
            <person name="van der Wel H."/>
            <person name="Katoh-Kurasawa M."/>
            <person name="Dinh C."/>
            <person name="Coutinho P.M."/>
            <person name="Saito T."/>
            <person name="Elias M."/>
            <person name="Schaap P."/>
            <person name="Kay R.R."/>
            <person name="Henrissat B."/>
            <person name="Eichinger L."/>
            <person name="Rivero F."/>
            <person name="Putnam N.H."/>
            <person name="West C.M."/>
            <person name="Loomis W.F."/>
            <person name="Chisholm R.L."/>
            <person name="Shaulsky G."/>
            <person name="Strassmann J.E."/>
            <person name="Queller D.C."/>
            <person name="Kuspa A."/>
            <person name="Grigoriev I.V."/>
        </authorList>
    </citation>
    <scope>NUCLEOTIDE SEQUENCE [LARGE SCALE GENOMIC DNA]</scope>
    <source>
        <strain evidence="3">QSDP1</strain>
    </source>
</reference>
<organism evidence="2 3">
    <name type="scientific">Dictyostelium purpureum</name>
    <name type="common">Slime mold</name>
    <dbReference type="NCBI Taxonomy" id="5786"/>
    <lineage>
        <taxon>Eukaryota</taxon>
        <taxon>Amoebozoa</taxon>
        <taxon>Evosea</taxon>
        <taxon>Eumycetozoa</taxon>
        <taxon>Dictyostelia</taxon>
        <taxon>Dictyosteliales</taxon>
        <taxon>Dictyosteliaceae</taxon>
        <taxon>Dictyostelium</taxon>
    </lineage>
</organism>
<evidence type="ECO:0000313" key="3">
    <source>
        <dbReference type="Proteomes" id="UP000001064"/>
    </source>
</evidence>
<feature type="compositionally biased region" description="Polar residues" evidence="1">
    <location>
        <begin position="35"/>
        <end position="49"/>
    </location>
</feature>
<dbReference type="EMBL" id="GL871254">
    <property type="protein sequence ID" value="EGC31434.1"/>
    <property type="molecule type" value="Genomic_DNA"/>
</dbReference>
<name>F0ZX96_DICPU</name>
<gene>
    <name evidence="2" type="ORF">DICPUDRAFT_92799</name>
</gene>
<dbReference type="GeneID" id="10505792"/>
<sequence>MLPQISPSSNLNFSFNNNLGNNINDPINIDDDESMNSNNNQRPGLSKIVSQDSFVELPIKKHRK</sequence>
<dbReference type="VEuPathDB" id="AmoebaDB:DICPUDRAFT_92799"/>
<dbReference type="KEGG" id="dpp:DICPUDRAFT_92799"/>
<dbReference type="Proteomes" id="UP000001064">
    <property type="component" value="Unassembled WGS sequence"/>
</dbReference>
<accession>F0ZX96</accession>
<feature type="region of interest" description="Disordered" evidence="1">
    <location>
        <begin position="22"/>
        <end position="49"/>
    </location>
</feature>
<dbReference type="AlphaFoldDB" id="F0ZX96"/>
<protein>
    <submittedName>
        <fullName evidence="2">Expressed protein</fullName>
    </submittedName>
</protein>